<keyword evidence="8" id="KW-1185">Reference proteome</keyword>
<organism evidence="7 8">
    <name type="scientific">Sodiomyces alkalinus (strain CBS 110278 / VKM F-3762 / F11)</name>
    <name type="common">Alkaliphilic filamentous fungus</name>
    <dbReference type="NCBI Taxonomy" id="1314773"/>
    <lineage>
        <taxon>Eukaryota</taxon>
        <taxon>Fungi</taxon>
        <taxon>Dikarya</taxon>
        <taxon>Ascomycota</taxon>
        <taxon>Pezizomycotina</taxon>
        <taxon>Sordariomycetes</taxon>
        <taxon>Hypocreomycetidae</taxon>
        <taxon>Glomerellales</taxon>
        <taxon>Plectosphaerellaceae</taxon>
        <taxon>Sodiomyces</taxon>
    </lineage>
</organism>
<reference evidence="7 8" key="1">
    <citation type="journal article" date="2018" name="Mol. Ecol.">
        <title>The obligate alkalophilic soda-lake fungus Sodiomyces alkalinus has shifted to a protein diet.</title>
        <authorList>
            <person name="Grum-Grzhimaylo A.A."/>
            <person name="Falkoski D.L."/>
            <person name="van den Heuvel J."/>
            <person name="Valero-Jimenez C.A."/>
            <person name="Min B."/>
            <person name="Choi I.G."/>
            <person name="Lipzen A."/>
            <person name="Daum C.G."/>
            <person name="Aanen D.K."/>
            <person name="Tsang A."/>
            <person name="Henrissat B."/>
            <person name="Bilanenko E.N."/>
            <person name="de Vries R.P."/>
            <person name="van Kan J.A.L."/>
            <person name="Grigoriev I.V."/>
            <person name="Debets A.J.M."/>
        </authorList>
    </citation>
    <scope>NUCLEOTIDE SEQUENCE [LARGE SCALE GENOMIC DNA]</scope>
    <source>
        <strain evidence="7 8">F11</strain>
    </source>
</reference>
<dbReference type="InterPro" id="IPR051218">
    <property type="entry name" value="Sec_MonoDiacylglyc_Lipase"/>
</dbReference>
<dbReference type="Pfam" id="PF03893">
    <property type="entry name" value="Lipase3_N"/>
    <property type="match status" value="1"/>
</dbReference>
<gene>
    <name evidence="7" type="ORF">SODALDRAFT_33783</name>
</gene>
<protein>
    <submittedName>
        <fullName evidence="7">Alpha/beta-hydrolase</fullName>
    </submittedName>
</protein>
<dbReference type="GO" id="GO:0016787">
    <property type="term" value="F:hydrolase activity"/>
    <property type="evidence" value="ECO:0007669"/>
    <property type="project" value="UniProtKB-KW"/>
</dbReference>
<dbReference type="OrthoDB" id="426718at2759"/>
<evidence type="ECO:0000313" key="7">
    <source>
        <dbReference type="EMBL" id="ROT43218.1"/>
    </source>
</evidence>
<dbReference type="InterPro" id="IPR002921">
    <property type="entry name" value="Fungal_lipase-type"/>
</dbReference>
<keyword evidence="4" id="KW-0732">Signal</keyword>
<accession>A0A3N2Q992</accession>
<evidence type="ECO:0000256" key="4">
    <source>
        <dbReference type="SAM" id="SignalP"/>
    </source>
</evidence>
<dbReference type="Pfam" id="PF01764">
    <property type="entry name" value="Lipase_3"/>
    <property type="match status" value="1"/>
</dbReference>
<proteinExistence type="inferred from homology"/>
<evidence type="ECO:0000313" key="8">
    <source>
        <dbReference type="Proteomes" id="UP000272025"/>
    </source>
</evidence>
<comment type="similarity">
    <text evidence="1">Belongs to the AB hydrolase superfamily. Lipase family. Class 3 subfamily.</text>
</comment>
<dbReference type="InterPro" id="IPR029058">
    <property type="entry name" value="AB_hydrolase_fold"/>
</dbReference>
<comment type="catalytic activity">
    <reaction evidence="2">
        <text>a diacylglycerol + H2O = a monoacylglycerol + a fatty acid + H(+)</text>
        <dbReference type="Rhea" id="RHEA:32731"/>
        <dbReference type="ChEBI" id="CHEBI:15377"/>
        <dbReference type="ChEBI" id="CHEBI:15378"/>
        <dbReference type="ChEBI" id="CHEBI:17408"/>
        <dbReference type="ChEBI" id="CHEBI:18035"/>
        <dbReference type="ChEBI" id="CHEBI:28868"/>
    </reaction>
</comment>
<evidence type="ECO:0000256" key="2">
    <source>
        <dbReference type="ARBA" id="ARBA00047591"/>
    </source>
</evidence>
<feature type="signal peptide" evidence="4">
    <location>
        <begin position="1"/>
        <end position="17"/>
    </location>
</feature>
<dbReference type="Gene3D" id="3.40.50.1820">
    <property type="entry name" value="alpha/beta hydrolase"/>
    <property type="match status" value="1"/>
</dbReference>
<dbReference type="RefSeq" id="XP_028471024.1">
    <property type="nucleotide sequence ID" value="XM_028612726.1"/>
</dbReference>
<feature type="chain" id="PRO_5018330489" evidence="4">
    <location>
        <begin position="18"/>
        <end position="343"/>
    </location>
</feature>
<dbReference type="PANTHER" id="PTHR45856">
    <property type="entry name" value="ALPHA/BETA-HYDROLASES SUPERFAMILY PROTEIN"/>
    <property type="match status" value="1"/>
</dbReference>
<evidence type="ECO:0000259" key="6">
    <source>
        <dbReference type="Pfam" id="PF03893"/>
    </source>
</evidence>
<dbReference type="STRING" id="1314773.A0A3N2Q992"/>
<comment type="catalytic activity">
    <reaction evidence="3">
        <text>a monoacylglycerol + H2O = glycerol + a fatty acid + H(+)</text>
        <dbReference type="Rhea" id="RHEA:15245"/>
        <dbReference type="ChEBI" id="CHEBI:15377"/>
        <dbReference type="ChEBI" id="CHEBI:15378"/>
        <dbReference type="ChEBI" id="CHEBI:17408"/>
        <dbReference type="ChEBI" id="CHEBI:17754"/>
        <dbReference type="ChEBI" id="CHEBI:28868"/>
    </reaction>
</comment>
<dbReference type="PANTHER" id="PTHR45856:SF11">
    <property type="entry name" value="FUNGAL LIPASE-LIKE DOMAIN-CONTAINING PROTEIN"/>
    <property type="match status" value="1"/>
</dbReference>
<dbReference type="GO" id="GO:0016042">
    <property type="term" value="P:lipid catabolic process"/>
    <property type="evidence" value="ECO:0007669"/>
    <property type="project" value="InterPro"/>
</dbReference>
<dbReference type="Proteomes" id="UP000272025">
    <property type="component" value="Unassembled WGS sequence"/>
</dbReference>
<keyword evidence="7" id="KW-0378">Hydrolase</keyword>
<evidence type="ECO:0000259" key="5">
    <source>
        <dbReference type="Pfam" id="PF01764"/>
    </source>
</evidence>
<dbReference type="EMBL" id="ML119051">
    <property type="protein sequence ID" value="ROT43218.1"/>
    <property type="molecule type" value="Genomic_DNA"/>
</dbReference>
<dbReference type="CDD" id="cd00519">
    <property type="entry name" value="Lipase_3"/>
    <property type="match status" value="1"/>
</dbReference>
<dbReference type="AlphaFoldDB" id="A0A3N2Q992"/>
<evidence type="ECO:0000256" key="1">
    <source>
        <dbReference type="ARBA" id="ARBA00043996"/>
    </source>
</evidence>
<dbReference type="GeneID" id="39581204"/>
<dbReference type="SUPFAM" id="SSF53474">
    <property type="entry name" value="alpha/beta-Hydrolases"/>
    <property type="match status" value="1"/>
</dbReference>
<dbReference type="InterPro" id="IPR005592">
    <property type="entry name" value="Mono/diacylglycerol_lipase_N"/>
</dbReference>
<feature type="domain" description="Mono-/di-acylglycerol lipase N-terminal" evidence="6">
    <location>
        <begin position="35"/>
        <end position="83"/>
    </location>
</feature>
<sequence length="343" mass="36778">MLFKLPFLSLLALTASALPLEEYSRSLETADFSTLSVTPAELDSLRFFVQYAGAAYCNSQNAAGARVVCGANACPRVEANQATTLASFRGDDTGIEGFVARDDIAGLIVLSIRGSNEILNWLTNIDFLFLNCDSLVRGCRTHSGFTRAWQGLRTPAVNAIRAARAQYPSYRVVVTGHSLGAAVATLAAAYLRAEENIPNDLYSYGAPRAGNAEFANFVSAQAGANWRLTHGADPVTRLPPILFGYRHTTPEHWLNGGPSNHIDYTANDIDVCHGIANTACNAGTSGLDVDAHGHYLHVASACSPKLRTAAFSSNASSEQELLEAKLNEWVRQDIEFVGHGGAE</sequence>
<name>A0A3N2Q992_SODAK</name>
<evidence type="ECO:0000256" key="3">
    <source>
        <dbReference type="ARBA" id="ARBA00048461"/>
    </source>
</evidence>
<feature type="domain" description="Fungal lipase-type" evidence="5">
    <location>
        <begin position="109"/>
        <end position="241"/>
    </location>
</feature>